<dbReference type="Proteomes" id="UP000308197">
    <property type="component" value="Unassembled WGS sequence"/>
</dbReference>
<proteinExistence type="predicted"/>
<dbReference type="AlphaFoldDB" id="A0A5C3PEW5"/>
<dbReference type="InParanoid" id="A0A5C3PEW5"/>
<name>A0A5C3PEW5_9APHY</name>
<sequence>MRVDMKFRPQPYGGLVGLTPNGPVGIVDLDVNAGNPTNFAPTNVGAAKVHCGVVGTSPRGGNPVHPLLMLHGDTDSFSLCTGLSTFYDKPLDALVYKAEDNGVYDFASCREVAVQLVDA</sequence>
<dbReference type="EMBL" id="ML211138">
    <property type="protein sequence ID" value="TFK87801.1"/>
    <property type="molecule type" value="Genomic_DNA"/>
</dbReference>
<reference evidence="1 2" key="1">
    <citation type="journal article" date="2019" name="Nat. Ecol. Evol.">
        <title>Megaphylogeny resolves global patterns of mushroom evolution.</title>
        <authorList>
            <person name="Varga T."/>
            <person name="Krizsan K."/>
            <person name="Foldi C."/>
            <person name="Dima B."/>
            <person name="Sanchez-Garcia M."/>
            <person name="Sanchez-Ramirez S."/>
            <person name="Szollosi G.J."/>
            <person name="Szarkandi J.G."/>
            <person name="Papp V."/>
            <person name="Albert L."/>
            <person name="Andreopoulos W."/>
            <person name="Angelini C."/>
            <person name="Antonin V."/>
            <person name="Barry K.W."/>
            <person name="Bougher N.L."/>
            <person name="Buchanan P."/>
            <person name="Buyck B."/>
            <person name="Bense V."/>
            <person name="Catcheside P."/>
            <person name="Chovatia M."/>
            <person name="Cooper J."/>
            <person name="Damon W."/>
            <person name="Desjardin D."/>
            <person name="Finy P."/>
            <person name="Geml J."/>
            <person name="Haridas S."/>
            <person name="Hughes K."/>
            <person name="Justo A."/>
            <person name="Karasinski D."/>
            <person name="Kautmanova I."/>
            <person name="Kiss B."/>
            <person name="Kocsube S."/>
            <person name="Kotiranta H."/>
            <person name="LaButti K.M."/>
            <person name="Lechner B.E."/>
            <person name="Liimatainen K."/>
            <person name="Lipzen A."/>
            <person name="Lukacs Z."/>
            <person name="Mihaltcheva S."/>
            <person name="Morgado L.N."/>
            <person name="Niskanen T."/>
            <person name="Noordeloos M.E."/>
            <person name="Ohm R.A."/>
            <person name="Ortiz-Santana B."/>
            <person name="Ovrebo C."/>
            <person name="Racz N."/>
            <person name="Riley R."/>
            <person name="Savchenko A."/>
            <person name="Shiryaev A."/>
            <person name="Soop K."/>
            <person name="Spirin V."/>
            <person name="Szebenyi C."/>
            <person name="Tomsovsky M."/>
            <person name="Tulloss R.E."/>
            <person name="Uehling J."/>
            <person name="Grigoriev I.V."/>
            <person name="Vagvolgyi C."/>
            <person name="Papp T."/>
            <person name="Martin F.M."/>
            <person name="Miettinen O."/>
            <person name="Hibbett D.S."/>
            <person name="Nagy L.G."/>
        </authorList>
    </citation>
    <scope>NUCLEOTIDE SEQUENCE [LARGE SCALE GENOMIC DNA]</scope>
    <source>
        <strain evidence="1 2">HHB13444</strain>
    </source>
</reference>
<evidence type="ECO:0000313" key="1">
    <source>
        <dbReference type="EMBL" id="TFK87801.1"/>
    </source>
</evidence>
<keyword evidence="2" id="KW-1185">Reference proteome</keyword>
<evidence type="ECO:0000313" key="2">
    <source>
        <dbReference type="Proteomes" id="UP000308197"/>
    </source>
</evidence>
<gene>
    <name evidence="1" type="ORF">K466DRAFT_662761</name>
</gene>
<accession>A0A5C3PEW5</accession>
<organism evidence="1 2">
    <name type="scientific">Polyporus arcularius HHB13444</name>
    <dbReference type="NCBI Taxonomy" id="1314778"/>
    <lineage>
        <taxon>Eukaryota</taxon>
        <taxon>Fungi</taxon>
        <taxon>Dikarya</taxon>
        <taxon>Basidiomycota</taxon>
        <taxon>Agaricomycotina</taxon>
        <taxon>Agaricomycetes</taxon>
        <taxon>Polyporales</taxon>
        <taxon>Polyporaceae</taxon>
        <taxon>Polyporus</taxon>
    </lineage>
</organism>
<protein>
    <submittedName>
        <fullName evidence="1">Uncharacterized protein</fullName>
    </submittedName>
</protein>